<keyword evidence="19" id="KW-1185">Reference proteome</keyword>
<evidence type="ECO:0000256" key="10">
    <source>
        <dbReference type="ARBA" id="ARBA00022723"/>
    </source>
</evidence>
<dbReference type="Pfam" id="PF01351">
    <property type="entry name" value="RNase_HII"/>
    <property type="match status" value="1"/>
</dbReference>
<sequence length="320" mass="36036">MSHSVVKANRKTLDEMKGYYAKDLKAKTPNGAVFSAKHPNCTITAYQSGKVLFQGKGAEQEAKKWQQQTTLQTAKKKESSSVRSVDQHSFQPPKNIETYAVIGSDEVGTGDFFGPMTVVAAFVAKEQLQELQQIGVKDSKHLSDREIVSIAKKIVDLIPYSLLVLPNEKYNDLQRRGMNQGKMKARLHNRVLDRCIQKTNEASLNYDAILVDQFVKPESYFSYLKGESNIIRDKSMYFATQAEQIHLSVAAASIIARYAFLKEWEKMEKYVGMTIPKGAGPKVDDAAVAILNRHGEKTLYKLVKWHFANTDKAKKIANKR</sequence>
<evidence type="ECO:0000259" key="17">
    <source>
        <dbReference type="PROSITE" id="PS51975"/>
    </source>
</evidence>
<feature type="binding site" evidence="14 15">
    <location>
        <position position="105"/>
    </location>
    <ligand>
        <name>a divalent metal cation</name>
        <dbReference type="ChEBI" id="CHEBI:60240"/>
    </ligand>
</feature>
<dbReference type="FunFam" id="3.30.420.10:FF:000047">
    <property type="entry name" value="Ribonuclease HIII"/>
    <property type="match status" value="1"/>
</dbReference>
<dbReference type="GO" id="GO:0005737">
    <property type="term" value="C:cytoplasm"/>
    <property type="evidence" value="ECO:0007669"/>
    <property type="project" value="UniProtKB-SubCell"/>
</dbReference>
<comment type="cofactor">
    <cofactor evidence="14 15">
        <name>Mn(2+)</name>
        <dbReference type="ChEBI" id="CHEBI:29035"/>
    </cofactor>
    <cofactor evidence="14 15">
        <name>Mg(2+)</name>
        <dbReference type="ChEBI" id="CHEBI:18420"/>
    </cofactor>
    <text evidence="14 15">Manganese or magnesium. Binds 1 divalent metal ion per monomer in the absence of substrate. May bind a second metal ion after substrate binding.</text>
</comment>
<evidence type="ECO:0000313" key="19">
    <source>
        <dbReference type="Proteomes" id="UP000551878"/>
    </source>
</evidence>
<keyword evidence="8 14" id="KW-0963">Cytoplasm</keyword>
<comment type="caution">
    <text evidence="18">The sequence shown here is derived from an EMBL/GenBank/DDBJ whole genome shotgun (WGS) entry which is preliminary data.</text>
</comment>
<evidence type="ECO:0000256" key="12">
    <source>
        <dbReference type="ARBA" id="ARBA00022801"/>
    </source>
</evidence>
<reference evidence="18 19" key="1">
    <citation type="submission" date="2020-08" db="EMBL/GenBank/DDBJ databases">
        <title>Genomic Encyclopedia of Type Strains, Phase IV (KMG-IV): sequencing the most valuable type-strain genomes for metagenomic binning, comparative biology and taxonomic classification.</title>
        <authorList>
            <person name="Goeker M."/>
        </authorList>
    </citation>
    <scope>NUCLEOTIDE SEQUENCE [LARGE SCALE GENOMIC DNA]</scope>
    <source>
        <strain evidence="18 19">DSM 24696</strain>
    </source>
</reference>
<dbReference type="Proteomes" id="UP000551878">
    <property type="component" value="Unassembled WGS sequence"/>
</dbReference>
<dbReference type="CDD" id="cd14796">
    <property type="entry name" value="RNAse_HIII_N"/>
    <property type="match status" value="1"/>
</dbReference>
<dbReference type="Gene3D" id="3.30.310.10">
    <property type="entry name" value="TATA-Binding Protein"/>
    <property type="match status" value="1"/>
</dbReference>
<dbReference type="SUPFAM" id="SSF53098">
    <property type="entry name" value="Ribonuclease H-like"/>
    <property type="match status" value="1"/>
</dbReference>
<evidence type="ECO:0000256" key="3">
    <source>
        <dbReference type="ARBA" id="ARBA00004065"/>
    </source>
</evidence>
<dbReference type="InterPro" id="IPR024568">
    <property type="entry name" value="RNase_HIII_N"/>
</dbReference>
<dbReference type="InterPro" id="IPR036397">
    <property type="entry name" value="RNaseH_sf"/>
</dbReference>
<feature type="region of interest" description="Disordered" evidence="16">
    <location>
        <begin position="71"/>
        <end position="90"/>
    </location>
</feature>
<protein>
    <recommendedName>
        <fullName evidence="7 14">Ribonuclease HIII</fullName>
        <shortName evidence="14">RNase HIII</shortName>
        <ecNumber evidence="6 14">3.1.26.4</ecNumber>
    </recommendedName>
</protein>
<keyword evidence="10 14" id="KW-0479">Metal-binding</keyword>
<comment type="function">
    <text evidence="3 14">Endonuclease that specifically degrades the RNA of RNA-DNA hybrids.</text>
</comment>
<evidence type="ECO:0000256" key="2">
    <source>
        <dbReference type="ARBA" id="ARBA00001946"/>
    </source>
</evidence>
<evidence type="ECO:0000256" key="9">
    <source>
        <dbReference type="ARBA" id="ARBA00022722"/>
    </source>
</evidence>
<keyword evidence="12 14" id="KW-0378">Hydrolase</keyword>
<feature type="domain" description="RNase H type-2" evidence="17">
    <location>
        <begin position="99"/>
        <end position="319"/>
    </location>
</feature>
<accession>A0A840QMU0</accession>
<organism evidence="18 19">
    <name type="scientific">Texcoconibacillus texcoconensis</name>
    <dbReference type="NCBI Taxonomy" id="1095777"/>
    <lineage>
        <taxon>Bacteria</taxon>
        <taxon>Bacillati</taxon>
        <taxon>Bacillota</taxon>
        <taxon>Bacilli</taxon>
        <taxon>Bacillales</taxon>
        <taxon>Bacillaceae</taxon>
        <taxon>Texcoconibacillus</taxon>
    </lineage>
</organism>
<dbReference type="Gene3D" id="3.30.420.10">
    <property type="entry name" value="Ribonuclease H-like superfamily/Ribonuclease H"/>
    <property type="match status" value="1"/>
</dbReference>
<evidence type="ECO:0000256" key="14">
    <source>
        <dbReference type="HAMAP-Rule" id="MF_00053"/>
    </source>
</evidence>
<evidence type="ECO:0000256" key="8">
    <source>
        <dbReference type="ARBA" id="ARBA00022490"/>
    </source>
</evidence>
<dbReference type="GO" id="GO:0003723">
    <property type="term" value="F:RNA binding"/>
    <property type="evidence" value="ECO:0007669"/>
    <property type="project" value="UniProtKB-UniRule"/>
</dbReference>
<dbReference type="PROSITE" id="PS51975">
    <property type="entry name" value="RNASE_H_2"/>
    <property type="match status" value="1"/>
</dbReference>
<evidence type="ECO:0000256" key="7">
    <source>
        <dbReference type="ARBA" id="ARBA00021407"/>
    </source>
</evidence>
<evidence type="ECO:0000256" key="1">
    <source>
        <dbReference type="ARBA" id="ARBA00000077"/>
    </source>
</evidence>
<dbReference type="PANTHER" id="PTHR10954:SF23">
    <property type="entry name" value="RIBONUCLEASE"/>
    <property type="match status" value="1"/>
</dbReference>
<evidence type="ECO:0000256" key="4">
    <source>
        <dbReference type="ARBA" id="ARBA00004496"/>
    </source>
</evidence>
<dbReference type="GO" id="GO:0004523">
    <property type="term" value="F:RNA-DNA hybrid ribonuclease activity"/>
    <property type="evidence" value="ECO:0007669"/>
    <property type="project" value="UniProtKB-UniRule"/>
</dbReference>
<dbReference type="Pfam" id="PF11858">
    <property type="entry name" value="DUF3378"/>
    <property type="match status" value="1"/>
</dbReference>
<comment type="catalytic activity">
    <reaction evidence="1 14 15">
        <text>Endonucleolytic cleavage to 5'-phosphomonoester.</text>
        <dbReference type="EC" id="3.1.26.4"/>
    </reaction>
</comment>
<feature type="binding site" evidence="14 15">
    <location>
        <position position="106"/>
    </location>
    <ligand>
        <name>a divalent metal cation</name>
        <dbReference type="ChEBI" id="CHEBI:60240"/>
    </ligand>
</feature>
<dbReference type="GO" id="GO:0043137">
    <property type="term" value="P:DNA replication, removal of RNA primer"/>
    <property type="evidence" value="ECO:0007669"/>
    <property type="project" value="TreeGrafter"/>
</dbReference>
<evidence type="ECO:0000256" key="11">
    <source>
        <dbReference type="ARBA" id="ARBA00022759"/>
    </source>
</evidence>
<dbReference type="InterPro" id="IPR004641">
    <property type="entry name" value="RNase_HIII"/>
</dbReference>
<proteinExistence type="inferred from homology"/>
<gene>
    <name evidence="14" type="primary">rnhC</name>
    <name evidence="18" type="ORF">HNQ41_000833</name>
</gene>
<feature type="compositionally biased region" description="Polar residues" evidence="16">
    <location>
        <begin position="81"/>
        <end position="90"/>
    </location>
</feature>
<dbReference type="InterPro" id="IPR024567">
    <property type="entry name" value="RNase_HII/HIII_dom"/>
</dbReference>
<dbReference type="GO" id="GO:0000287">
    <property type="term" value="F:magnesium ion binding"/>
    <property type="evidence" value="ECO:0007669"/>
    <property type="project" value="UniProtKB-UniRule"/>
</dbReference>
<dbReference type="InterPro" id="IPR012295">
    <property type="entry name" value="TBP_dom_sf"/>
</dbReference>
<dbReference type="InterPro" id="IPR012337">
    <property type="entry name" value="RNaseH-like_sf"/>
</dbReference>
<dbReference type="GO" id="GO:0032299">
    <property type="term" value="C:ribonuclease H2 complex"/>
    <property type="evidence" value="ECO:0007669"/>
    <property type="project" value="TreeGrafter"/>
</dbReference>
<dbReference type="PANTHER" id="PTHR10954">
    <property type="entry name" value="RIBONUCLEASE H2 SUBUNIT A"/>
    <property type="match status" value="1"/>
</dbReference>
<dbReference type="PIRSF" id="PIRSF037748">
    <property type="entry name" value="RnhC"/>
    <property type="match status" value="1"/>
</dbReference>
<dbReference type="NCBIfam" id="TIGR00716">
    <property type="entry name" value="rnhC"/>
    <property type="match status" value="1"/>
</dbReference>
<evidence type="ECO:0000256" key="6">
    <source>
        <dbReference type="ARBA" id="ARBA00012180"/>
    </source>
</evidence>
<dbReference type="InterPro" id="IPR001352">
    <property type="entry name" value="RNase_HII/HIII"/>
</dbReference>
<dbReference type="EC" id="3.1.26.4" evidence="6 14"/>
<comment type="similarity">
    <text evidence="5 14">Belongs to the RNase HII family. RnhC subfamily.</text>
</comment>
<dbReference type="CDD" id="cd06590">
    <property type="entry name" value="RNase_HII_bacteria_HIII_like"/>
    <property type="match status" value="1"/>
</dbReference>
<dbReference type="RefSeq" id="WP_184663153.1">
    <property type="nucleotide sequence ID" value="NZ_JACHHB010000003.1"/>
</dbReference>
<evidence type="ECO:0000256" key="5">
    <source>
        <dbReference type="ARBA" id="ARBA00008378"/>
    </source>
</evidence>
<keyword evidence="9 14" id="KW-0540">Nuclease</keyword>
<comment type="cofactor">
    <cofactor evidence="2">
        <name>Mg(2+)</name>
        <dbReference type="ChEBI" id="CHEBI:18420"/>
    </cofactor>
</comment>
<evidence type="ECO:0000256" key="13">
    <source>
        <dbReference type="ARBA" id="ARBA00022842"/>
    </source>
</evidence>
<dbReference type="EMBL" id="JACHHB010000003">
    <property type="protein sequence ID" value="MBB5172689.1"/>
    <property type="molecule type" value="Genomic_DNA"/>
</dbReference>
<evidence type="ECO:0000256" key="15">
    <source>
        <dbReference type="PROSITE-ProRule" id="PRU01319"/>
    </source>
</evidence>
<name>A0A840QMU0_9BACI</name>
<feature type="binding site" evidence="14 15">
    <location>
        <position position="212"/>
    </location>
    <ligand>
        <name>a divalent metal cation</name>
        <dbReference type="ChEBI" id="CHEBI:60240"/>
    </ligand>
</feature>
<dbReference type="GO" id="GO:0006298">
    <property type="term" value="P:mismatch repair"/>
    <property type="evidence" value="ECO:0007669"/>
    <property type="project" value="TreeGrafter"/>
</dbReference>
<evidence type="ECO:0000256" key="16">
    <source>
        <dbReference type="SAM" id="MobiDB-lite"/>
    </source>
</evidence>
<dbReference type="HAMAP" id="MF_00053">
    <property type="entry name" value="RNase_HIII"/>
    <property type="match status" value="1"/>
</dbReference>
<keyword evidence="13 14" id="KW-0460">Magnesium</keyword>
<evidence type="ECO:0000313" key="18">
    <source>
        <dbReference type="EMBL" id="MBB5172689.1"/>
    </source>
</evidence>
<comment type="subcellular location">
    <subcellularLocation>
        <location evidence="4 14">Cytoplasm</location>
    </subcellularLocation>
</comment>
<dbReference type="AlphaFoldDB" id="A0A840QMU0"/>
<keyword evidence="11 14" id="KW-0255">Endonuclease</keyword>